<feature type="region of interest" description="Disordered" evidence="1">
    <location>
        <begin position="431"/>
        <end position="551"/>
    </location>
</feature>
<feature type="region of interest" description="Disordered" evidence="1">
    <location>
        <begin position="591"/>
        <end position="634"/>
    </location>
</feature>
<dbReference type="InterPro" id="IPR019396">
    <property type="entry name" value="TM_Fragile-X-F-assoc"/>
</dbReference>
<feature type="transmembrane region" description="Helical" evidence="2">
    <location>
        <begin position="237"/>
        <end position="259"/>
    </location>
</feature>
<evidence type="ECO:0008006" key="5">
    <source>
        <dbReference type="Google" id="ProtNLM"/>
    </source>
</evidence>
<feature type="transmembrane region" description="Helical" evidence="2">
    <location>
        <begin position="168"/>
        <end position="186"/>
    </location>
</feature>
<proteinExistence type="predicted"/>
<evidence type="ECO:0000256" key="2">
    <source>
        <dbReference type="SAM" id="Phobius"/>
    </source>
</evidence>
<evidence type="ECO:0000313" key="4">
    <source>
        <dbReference type="Proteomes" id="UP000674143"/>
    </source>
</evidence>
<keyword evidence="2" id="KW-1133">Transmembrane helix</keyword>
<dbReference type="EMBL" id="JAFHLR010000036">
    <property type="protein sequence ID" value="KAG5465183.1"/>
    <property type="molecule type" value="Genomic_DNA"/>
</dbReference>
<feature type="transmembrane region" description="Helical" evidence="2">
    <location>
        <begin position="198"/>
        <end position="217"/>
    </location>
</feature>
<feature type="transmembrane region" description="Helical" evidence="2">
    <location>
        <begin position="342"/>
        <end position="371"/>
    </location>
</feature>
<reference evidence="4" key="2">
    <citation type="journal article" date="2021" name="Sci. Data">
        <title>Chromosome-scale genome sequencing, assembly and annotation of six genomes from subfamily Leishmaniinae.</title>
        <authorList>
            <person name="Almutairi H."/>
            <person name="Urbaniak M.D."/>
            <person name="Bates M.D."/>
            <person name="Jariyapan N."/>
            <person name="Kwakye-Nuako G."/>
            <person name="Thomaz Soccol V."/>
            <person name="Al-Salem W.S."/>
            <person name="Dillon R.J."/>
            <person name="Bates P.A."/>
            <person name="Gatherer D."/>
        </authorList>
    </citation>
    <scope>NUCLEOTIDE SEQUENCE [LARGE SCALE GENOMIC DNA]</scope>
</reference>
<evidence type="ECO:0000256" key="1">
    <source>
        <dbReference type="SAM" id="MobiDB-lite"/>
    </source>
</evidence>
<comment type="caution">
    <text evidence="3">The sequence shown here is derived from an EMBL/GenBank/DDBJ whole genome shotgun (WGS) entry which is preliminary data.</text>
</comment>
<dbReference type="GeneID" id="92356647"/>
<dbReference type="Pfam" id="PF10269">
    <property type="entry name" value="Tmemb_185A"/>
    <property type="match status" value="1"/>
</dbReference>
<keyword evidence="2" id="KW-0472">Membrane</keyword>
<feature type="transmembrane region" description="Helical" evidence="2">
    <location>
        <begin position="122"/>
        <end position="147"/>
    </location>
</feature>
<feature type="compositionally biased region" description="Low complexity" evidence="1">
    <location>
        <begin position="607"/>
        <end position="634"/>
    </location>
</feature>
<sequence length="634" mass="70681">MCCDKPPRRPNWRLYYLLDLIPPTTARQVKWNFRRVTLRHHYYEAYLVLYNRSRKYLYDSIGENAYGFISSGAWGPFVPVLGAVGSVLLYSLVLLTEMALLIAFFALLAAKDGNYISCSWKTVVLPLMIFVAIMVAVTLLAIAVNLLTSRTYQEGMPKMDRVSPIGNFFAAACYFCIPFVICTQALDVPASKAGVYLRYMIMPILGDIFYYATSLIWRWPRRLQMQMEVGGNRPSAVIYNGIFCMGFLNMACGVAQWVLIGLKLDGRLNRSWYVIFIPFCVRAGLRVLEACLRSSMKYTIGVRSEIGVAFDTVGSFFSNGMLLVSLYFVAVRIQRGRERVPLMLALIPVYLTLAWIFVCLIVTTIALLTLYRRRSREERRLNSQWTPPQEKYEEGAQILGGTDTSDSAPAHLLKASQSRWGDVDVASTSLSPFPAEVDNRNANEEYEDFESDEGEPVYAEETGRRPRVPSDSPRGDDGEATYSDATPVSTRGGSRGYEVSRRTNTTTRRIYDAGRGASYSASERSMSGSASRRVSPEGHSPAASSGMRASAISTAEVYTEVTTYMDERTAASSTEEDATLSESYSYTYQTTYFDEENGHTRGSQTDSYTRSSSFSSSVSSGASWAPSASRNAKS</sequence>
<dbReference type="RefSeq" id="XP_067058814.1">
    <property type="nucleotide sequence ID" value="XM_067202713.1"/>
</dbReference>
<keyword evidence="4" id="KW-1185">Reference proteome</keyword>
<organism evidence="3 4">
    <name type="scientific">Leishmania orientalis</name>
    <dbReference type="NCBI Taxonomy" id="2249476"/>
    <lineage>
        <taxon>Eukaryota</taxon>
        <taxon>Discoba</taxon>
        <taxon>Euglenozoa</taxon>
        <taxon>Kinetoplastea</taxon>
        <taxon>Metakinetoplastina</taxon>
        <taxon>Trypanosomatida</taxon>
        <taxon>Trypanosomatidae</taxon>
        <taxon>Leishmaniinae</taxon>
        <taxon>Leishmania</taxon>
    </lineage>
</organism>
<name>A0A836GJU6_9TRYP</name>
<accession>A0A836GJU6</accession>
<gene>
    <name evidence="3" type="ORF">LSCM4_00636</name>
</gene>
<evidence type="ECO:0000313" key="3">
    <source>
        <dbReference type="EMBL" id="KAG5465183.1"/>
    </source>
</evidence>
<feature type="compositionally biased region" description="Acidic residues" evidence="1">
    <location>
        <begin position="444"/>
        <end position="455"/>
    </location>
</feature>
<dbReference type="AlphaFoldDB" id="A0A836GJU6"/>
<dbReference type="KEGG" id="loi:92356647"/>
<dbReference type="Proteomes" id="UP000674143">
    <property type="component" value="Unassembled WGS sequence"/>
</dbReference>
<protein>
    <recommendedName>
        <fullName evidence="5">Transmembrane protein</fullName>
    </recommendedName>
</protein>
<keyword evidence="2" id="KW-0812">Transmembrane</keyword>
<feature type="transmembrane region" description="Helical" evidence="2">
    <location>
        <begin position="87"/>
        <end position="110"/>
    </location>
</feature>
<reference evidence="4" key="1">
    <citation type="journal article" date="2021" name="Microbiol. Resour. Announc.">
        <title>LGAAP: Leishmaniinae Genome Assembly and Annotation Pipeline.</title>
        <authorList>
            <person name="Almutairi H."/>
            <person name="Urbaniak M.D."/>
            <person name="Bates M.D."/>
            <person name="Jariyapan N."/>
            <person name="Kwakye-Nuako G."/>
            <person name="Thomaz-Soccol V."/>
            <person name="Al-Salem W.S."/>
            <person name="Dillon R.J."/>
            <person name="Bates P.A."/>
            <person name="Gatherer D."/>
        </authorList>
    </citation>
    <scope>NUCLEOTIDE SEQUENCE [LARGE SCALE GENOMIC DNA]</scope>
</reference>
<feature type="transmembrane region" description="Helical" evidence="2">
    <location>
        <begin position="308"/>
        <end position="330"/>
    </location>
</feature>
<feature type="compositionally biased region" description="Polar residues" evidence="1">
    <location>
        <begin position="483"/>
        <end position="492"/>
    </location>
</feature>
<feature type="compositionally biased region" description="Low complexity" evidence="1">
    <location>
        <begin position="517"/>
        <end position="533"/>
    </location>
</feature>